<evidence type="ECO:0000313" key="3">
    <source>
        <dbReference type="Proteomes" id="UP000582837"/>
    </source>
</evidence>
<keyword evidence="3" id="KW-1185">Reference proteome</keyword>
<keyword evidence="1" id="KW-0802">TPR repeat</keyword>
<dbReference type="SUPFAM" id="SSF48452">
    <property type="entry name" value="TPR-like"/>
    <property type="match status" value="1"/>
</dbReference>
<dbReference type="PROSITE" id="PS50005">
    <property type="entry name" value="TPR"/>
    <property type="match status" value="1"/>
</dbReference>
<dbReference type="EMBL" id="JACHIA010000021">
    <property type="protein sequence ID" value="MBB6073122.1"/>
    <property type="molecule type" value="Genomic_DNA"/>
</dbReference>
<dbReference type="Gene3D" id="1.25.40.10">
    <property type="entry name" value="Tetratricopeptide repeat domain"/>
    <property type="match status" value="2"/>
</dbReference>
<protein>
    <submittedName>
        <fullName evidence="2">Tetratricopeptide (TPR) repeat protein</fullName>
    </submittedName>
</protein>
<name>A0A841H5B1_9BACT</name>
<evidence type="ECO:0000313" key="2">
    <source>
        <dbReference type="EMBL" id="MBB6073122.1"/>
    </source>
</evidence>
<accession>A0A841H5B1</accession>
<organism evidence="2 3">
    <name type="scientific">Longimicrobium terrae</name>
    <dbReference type="NCBI Taxonomy" id="1639882"/>
    <lineage>
        <taxon>Bacteria</taxon>
        <taxon>Pseudomonadati</taxon>
        <taxon>Gemmatimonadota</taxon>
        <taxon>Longimicrobiia</taxon>
        <taxon>Longimicrobiales</taxon>
        <taxon>Longimicrobiaceae</taxon>
        <taxon>Longimicrobium</taxon>
    </lineage>
</organism>
<dbReference type="Proteomes" id="UP000582837">
    <property type="component" value="Unassembled WGS sequence"/>
</dbReference>
<dbReference type="InterPro" id="IPR011990">
    <property type="entry name" value="TPR-like_helical_dom_sf"/>
</dbReference>
<proteinExistence type="predicted"/>
<dbReference type="SMART" id="SM00028">
    <property type="entry name" value="TPR"/>
    <property type="match status" value="3"/>
</dbReference>
<feature type="repeat" description="TPR" evidence="1">
    <location>
        <begin position="182"/>
        <end position="215"/>
    </location>
</feature>
<dbReference type="RefSeq" id="WP_170035106.1">
    <property type="nucleotide sequence ID" value="NZ_JABDTL010000001.1"/>
</dbReference>
<comment type="caution">
    <text evidence="2">The sequence shown here is derived from an EMBL/GenBank/DDBJ whole genome shotgun (WGS) entry which is preliminary data.</text>
</comment>
<dbReference type="Pfam" id="PF13374">
    <property type="entry name" value="TPR_10"/>
    <property type="match status" value="1"/>
</dbReference>
<reference evidence="2 3" key="1">
    <citation type="submission" date="2020-08" db="EMBL/GenBank/DDBJ databases">
        <title>Genomic Encyclopedia of Type Strains, Phase IV (KMG-IV): sequencing the most valuable type-strain genomes for metagenomic binning, comparative biology and taxonomic classification.</title>
        <authorList>
            <person name="Goeker M."/>
        </authorList>
    </citation>
    <scope>NUCLEOTIDE SEQUENCE [LARGE SCALE GENOMIC DNA]</scope>
    <source>
        <strain evidence="2 3">DSM 29007</strain>
    </source>
</reference>
<dbReference type="Pfam" id="PF13424">
    <property type="entry name" value="TPR_12"/>
    <property type="match status" value="1"/>
</dbReference>
<dbReference type="AlphaFoldDB" id="A0A841H5B1"/>
<evidence type="ECO:0000256" key="1">
    <source>
        <dbReference type="PROSITE-ProRule" id="PRU00339"/>
    </source>
</evidence>
<sequence length="435" mass="47764">MDPRPPRPPRITEFTSPLTIPGGGVAGAEIVRELPPELALPVWQALRSVLMWAAEEPGARASLFDPRAMEDWECELLQGTFDADLRYPLAVLVGELGRGGEARSEPVARACLCVTEWALPRKAVSTALAFSEAAALAWPEHPRYAWMTGKLLRRYGRLPEAEAWVRRAVRVAIRIGDPEGHAQALHSLGDLFYQLGQYGRSSEKLHQALRIARRHRLRDREGEILHDLIASSVDRGRYDEAEQYARGALEIYGDQHPALARLAYDVAFMWVRRGYFGRALPVLLELSVLFDEPDVRARVLASTARAAAGCGDQALFTRLSTEAVSTLSEAPRDQNGFAYAFMQLGIGASSLSLWDDSREMLNRALALARVRSESDVIVQAEAALDAVSERRMLDPALASSDGFAAEDEALSTRFVHMLRAAPAGPGEVFAPGALC</sequence>
<dbReference type="InterPro" id="IPR019734">
    <property type="entry name" value="TPR_rpt"/>
</dbReference>
<gene>
    <name evidence="2" type="ORF">HNQ61_004789</name>
</gene>